<dbReference type="RefSeq" id="WP_103290778.1">
    <property type="nucleotide sequence ID" value="NZ_CP033924.1"/>
</dbReference>
<dbReference type="EMBL" id="CP033924">
    <property type="protein sequence ID" value="AZA82470.1"/>
    <property type="molecule type" value="Genomic_DNA"/>
</dbReference>
<dbReference type="Proteomes" id="UP000279972">
    <property type="component" value="Chromosome"/>
</dbReference>
<accession>A0A3G6RCS6</accession>
<evidence type="ECO:0000313" key="4">
    <source>
        <dbReference type="Proteomes" id="UP000279972"/>
    </source>
</evidence>
<dbReference type="KEGG" id="clac:EG342_11430"/>
<organism evidence="2 3">
    <name type="scientific">Chryseobacterium lactis</name>
    <dbReference type="NCBI Taxonomy" id="1241981"/>
    <lineage>
        <taxon>Bacteria</taxon>
        <taxon>Pseudomonadati</taxon>
        <taxon>Bacteroidota</taxon>
        <taxon>Flavobacteriia</taxon>
        <taxon>Flavobacteriales</taxon>
        <taxon>Weeksellaceae</taxon>
        <taxon>Chryseobacterium group</taxon>
        <taxon>Chryseobacterium</taxon>
    </lineage>
</organism>
<dbReference type="AlphaFoldDB" id="A0A3G6RCS6"/>
<reference evidence="2 3" key="1">
    <citation type="submission" date="2018-01" db="EMBL/GenBank/DDBJ databases">
        <title>Draft genome sequences of Chryseobacterium lactis NCTC11390, Chryseobacterium oncorhynchi 701B-08, and Chryseobacterium viscerum 687B-08.</title>
        <authorList>
            <person name="Jeong J.-J."/>
            <person name="Lee Y.J."/>
            <person name="Park B."/>
            <person name="Choi I.-G."/>
            <person name="Kim K.D."/>
        </authorList>
    </citation>
    <scope>NUCLEOTIDE SEQUENCE [LARGE SCALE GENOMIC DNA]</scope>
    <source>
        <strain evidence="2 3">NCTC11390</strain>
    </source>
</reference>
<dbReference type="Proteomes" id="UP000236262">
    <property type="component" value="Unassembled WGS sequence"/>
</dbReference>
<evidence type="ECO:0000313" key="3">
    <source>
        <dbReference type="Proteomes" id="UP000236262"/>
    </source>
</evidence>
<evidence type="ECO:0000313" key="2">
    <source>
        <dbReference type="EMBL" id="PNW13854.1"/>
    </source>
</evidence>
<keyword evidence="4" id="KW-1185">Reference proteome</keyword>
<protein>
    <submittedName>
        <fullName evidence="2">Uncharacterized protein</fullName>
    </submittedName>
</protein>
<proteinExistence type="predicted"/>
<reference evidence="1 4" key="2">
    <citation type="submission" date="2018-11" db="EMBL/GenBank/DDBJ databases">
        <title>Proposal to divide the Flavobacteriaceae and reorganize its genera based on Amino Acid Identity values calculated from whole genome sequences.</title>
        <authorList>
            <person name="Nicholson A.C."/>
            <person name="Gulvik C.A."/>
            <person name="Whitney A.M."/>
            <person name="Humrighouse B.W."/>
            <person name="Bell M."/>
            <person name="Holmes B."/>
            <person name="Steigerwalt A.G."/>
            <person name="Villarma A."/>
            <person name="Sheth M."/>
            <person name="Batra D."/>
            <person name="Pryor J."/>
            <person name="Bernardet J.-F."/>
            <person name="Hugo C."/>
            <person name="Kampfer P."/>
            <person name="Newman J."/>
            <person name="McQuiston J.R."/>
        </authorList>
    </citation>
    <scope>NUCLEOTIDE SEQUENCE [LARGE SCALE GENOMIC DNA]</scope>
    <source>
        <strain evidence="1 4">KC_1864</strain>
    </source>
</reference>
<gene>
    <name evidence="2" type="ORF">C1637_08265</name>
    <name evidence="1" type="ORF">EG342_11430</name>
</gene>
<dbReference type="OrthoDB" id="1264748at2"/>
<sequence length="160" mass="19032">MELSYNIGIKISISNIEAGLLYKYLEMHPNDRQYIGKGHFAFSFSDFEQKKEFELTLNTEIIDSCVRVLEDQDLNDPLENLLKKELLEKIYNWSEIIDNEQKAIDELENDFYLNCTEEFYMADIGFNFENYLKFRRTINSSQNLIKPKVSVLKKIKQFFL</sequence>
<name>A0A3G6RCS6_CHRLC</name>
<evidence type="ECO:0000313" key="1">
    <source>
        <dbReference type="EMBL" id="AZA82470.1"/>
    </source>
</evidence>
<dbReference type="EMBL" id="PPEH01000003">
    <property type="protein sequence ID" value="PNW13854.1"/>
    <property type="molecule type" value="Genomic_DNA"/>
</dbReference>